<keyword evidence="4" id="KW-1185">Reference proteome</keyword>
<dbReference type="AlphaFoldDB" id="A0A239F4T3"/>
<proteinExistence type="inferred from homology"/>
<dbReference type="GO" id="GO:0004141">
    <property type="term" value="F:dethiobiotin synthase activity"/>
    <property type="evidence" value="ECO:0007669"/>
    <property type="project" value="UniProtKB-UniRule"/>
</dbReference>
<reference evidence="3 4" key="1">
    <citation type="submission" date="2017-06" db="EMBL/GenBank/DDBJ databases">
        <authorList>
            <person name="Kim H.J."/>
            <person name="Triplett B.A."/>
        </authorList>
    </citation>
    <scope>NUCLEOTIDE SEQUENCE [LARGE SCALE GENOMIC DNA]</scope>
    <source>
        <strain evidence="3 4">DSM 19307</strain>
    </source>
</reference>
<keyword evidence="2" id="KW-0963">Cytoplasm</keyword>
<keyword evidence="2" id="KW-0067">ATP-binding</keyword>
<dbReference type="Pfam" id="PF13500">
    <property type="entry name" value="AAA_26"/>
    <property type="match status" value="1"/>
</dbReference>
<comment type="function">
    <text evidence="2">Catalyzes a mechanistically unusual reaction, the ATP-dependent insertion of CO2 between the N7 and N8 nitrogen atoms of 7,8-diaminopelargonic acid (DAPA, also called 7,8-diammoniononanoate) to form a ureido ring.</text>
</comment>
<comment type="similarity">
    <text evidence="2">Belongs to the dethiobiotin synthetase family.</text>
</comment>
<dbReference type="GO" id="GO:0005524">
    <property type="term" value="F:ATP binding"/>
    <property type="evidence" value="ECO:0007669"/>
    <property type="project" value="UniProtKB-UniRule"/>
</dbReference>
<dbReference type="NCBIfam" id="TIGR00347">
    <property type="entry name" value="bioD"/>
    <property type="match status" value="1"/>
</dbReference>
<keyword evidence="2" id="KW-0460">Magnesium</keyword>
<feature type="active site" evidence="2">
    <location>
        <position position="31"/>
    </location>
</feature>
<dbReference type="GO" id="GO:0000287">
    <property type="term" value="F:magnesium ion binding"/>
    <property type="evidence" value="ECO:0007669"/>
    <property type="project" value="UniProtKB-UniRule"/>
</dbReference>
<feature type="binding site" evidence="2">
    <location>
        <position position="96"/>
    </location>
    <ligand>
        <name>Mg(2+)</name>
        <dbReference type="ChEBI" id="CHEBI:18420"/>
    </ligand>
</feature>
<dbReference type="SUPFAM" id="SSF52540">
    <property type="entry name" value="P-loop containing nucleoside triphosphate hydrolases"/>
    <property type="match status" value="1"/>
</dbReference>
<accession>A0A239F4T3</accession>
<feature type="binding site" evidence="2">
    <location>
        <position position="42"/>
    </location>
    <ligand>
        <name>ATP</name>
        <dbReference type="ChEBI" id="CHEBI:30616"/>
    </ligand>
</feature>
<comment type="subunit">
    <text evidence="2">Homodimer.</text>
</comment>
<comment type="pathway">
    <text evidence="2">Cofactor biosynthesis; biotin biosynthesis; biotin from 7,8-diaminononanoate: step 1/2.</text>
</comment>
<keyword evidence="1 2" id="KW-0093">Biotin biosynthesis</keyword>
<dbReference type="PIRSF" id="PIRSF006755">
    <property type="entry name" value="DTB_synth"/>
    <property type="match status" value="1"/>
</dbReference>
<dbReference type="EMBL" id="FZPD01000001">
    <property type="protein sequence ID" value="SNS51518.1"/>
    <property type="molecule type" value="Genomic_DNA"/>
</dbReference>
<feature type="binding site" evidence="2">
    <location>
        <position position="42"/>
    </location>
    <ligand>
        <name>Mg(2+)</name>
        <dbReference type="ChEBI" id="CHEBI:18420"/>
    </ligand>
</feature>
<evidence type="ECO:0000313" key="4">
    <source>
        <dbReference type="Proteomes" id="UP000198393"/>
    </source>
</evidence>
<dbReference type="EC" id="6.3.3.3" evidence="2"/>
<feature type="binding site" evidence="2">
    <location>
        <position position="15"/>
    </location>
    <ligand>
        <name>Mg(2+)</name>
        <dbReference type="ChEBI" id="CHEBI:18420"/>
    </ligand>
</feature>
<protein>
    <recommendedName>
        <fullName evidence="2">ATP-dependent dethiobiotin synthetase BioD</fullName>
        <ecNumber evidence="2">6.3.3.3</ecNumber>
    </recommendedName>
    <alternativeName>
        <fullName evidence="2">DTB synthetase</fullName>
        <shortName evidence="2">DTBS</shortName>
    </alternativeName>
    <alternativeName>
        <fullName evidence="2">Dethiobiotin synthase</fullName>
    </alternativeName>
</protein>
<keyword evidence="2" id="KW-0436">Ligase</keyword>
<dbReference type="RefSeq" id="WP_221406662.1">
    <property type="nucleotide sequence ID" value="NZ_FZPD01000001.1"/>
</dbReference>
<comment type="catalytic activity">
    <reaction evidence="2">
        <text>(7R,8S)-7,8-diammoniononanoate + CO2 + ATP = (4R,5S)-dethiobiotin + ADP + phosphate + 3 H(+)</text>
        <dbReference type="Rhea" id="RHEA:15805"/>
        <dbReference type="ChEBI" id="CHEBI:15378"/>
        <dbReference type="ChEBI" id="CHEBI:16526"/>
        <dbReference type="ChEBI" id="CHEBI:30616"/>
        <dbReference type="ChEBI" id="CHEBI:43474"/>
        <dbReference type="ChEBI" id="CHEBI:149469"/>
        <dbReference type="ChEBI" id="CHEBI:149473"/>
        <dbReference type="ChEBI" id="CHEBI:456216"/>
        <dbReference type="EC" id="6.3.3.3"/>
    </reaction>
</comment>
<comment type="caution">
    <text evidence="2">Lacks conserved residue(s) required for the propagation of feature annotation.</text>
</comment>
<dbReference type="InterPro" id="IPR027417">
    <property type="entry name" value="P-loop_NTPase"/>
</dbReference>
<dbReference type="Gene3D" id="3.40.50.300">
    <property type="entry name" value="P-loop containing nucleotide triphosphate hydrolases"/>
    <property type="match status" value="1"/>
</dbReference>
<dbReference type="GO" id="GO:0005829">
    <property type="term" value="C:cytosol"/>
    <property type="evidence" value="ECO:0007669"/>
    <property type="project" value="TreeGrafter"/>
</dbReference>
<evidence type="ECO:0000256" key="1">
    <source>
        <dbReference type="ARBA" id="ARBA00022756"/>
    </source>
</evidence>
<evidence type="ECO:0000313" key="3">
    <source>
        <dbReference type="EMBL" id="SNS51518.1"/>
    </source>
</evidence>
<evidence type="ECO:0000256" key="2">
    <source>
        <dbReference type="HAMAP-Rule" id="MF_00336"/>
    </source>
</evidence>
<dbReference type="CDD" id="cd03109">
    <property type="entry name" value="DTBS"/>
    <property type="match status" value="1"/>
</dbReference>
<dbReference type="GO" id="GO:0009102">
    <property type="term" value="P:biotin biosynthetic process"/>
    <property type="evidence" value="ECO:0007669"/>
    <property type="project" value="UniProtKB-UniRule"/>
</dbReference>
<comment type="cofactor">
    <cofactor evidence="2">
        <name>Mg(2+)</name>
        <dbReference type="ChEBI" id="CHEBI:18420"/>
    </cofactor>
</comment>
<dbReference type="HAMAP" id="MF_00336">
    <property type="entry name" value="BioD"/>
    <property type="match status" value="1"/>
</dbReference>
<organism evidence="3 4">
    <name type="scientific">Ekhidna lutea</name>
    <dbReference type="NCBI Taxonomy" id="447679"/>
    <lineage>
        <taxon>Bacteria</taxon>
        <taxon>Pseudomonadati</taxon>
        <taxon>Bacteroidota</taxon>
        <taxon>Cytophagia</taxon>
        <taxon>Cytophagales</taxon>
        <taxon>Reichenbachiellaceae</taxon>
        <taxon>Ekhidna</taxon>
    </lineage>
</organism>
<dbReference type="PANTHER" id="PTHR43210:SF5">
    <property type="entry name" value="DETHIOBIOTIN SYNTHETASE"/>
    <property type="match status" value="1"/>
</dbReference>
<keyword evidence="2" id="KW-0547">Nucleotide-binding</keyword>
<comment type="subcellular location">
    <subcellularLocation>
        <location evidence="2">Cytoplasm</location>
    </subcellularLocation>
</comment>
<sequence length="200" mass="22179">MKIIIAGIGTDTGKTVASAILCKALKADYWKPVQAGDLENTDSHKVKKWSPETIIHPEAYRLTQPMSPHAAATIDDVTIEESRLQIPTTDNNLIIELAGGLMVPIREDYLNIDWVASTGLPVILVSNYYLGSINHTLLSLYALKSRNIPLLGLIFNGEKNPSTFDVIMQRSEVKCLLEIEKEEEITSKMIEKNAAKLTFV</sequence>
<dbReference type="Proteomes" id="UP000198393">
    <property type="component" value="Unassembled WGS sequence"/>
</dbReference>
<dbReference type="UniPathway" id="UPA00078">
    <property type="reaction ID" value="UER00161"/>
</dbReference>
<name>A0A239F4T3_EKHLU</name>
<dbReference type="InterPro" id="IPR004472">
    <property type="entry name" value="DTB_synth_BioD"/>
</dbReference>
<gene>
    <name evidence="2" type="primary">bioD</name>
    <name evidence="3" type="ORF">SAMN05421640_0475</name>
</gene>
<dbReference type="PANTHER" id="PTHR43210">
    <property type="entry name" value="DETHIOBIOTIN SYNTHETASE"/>
    <property type="match status" value="1"/>
</dbReference>
<keyword evidence="2" id="KW-0479">Metal-binding</keyword>
<feature type="binding site" evidence="2">
    <location>
        <begin position="96"/>
        <end position="99"/>
    </location>
    <ligand>
        <name>ATP</name>
        <dbReference type="ChEBI" id="CHEBI:30616"/>
    </ligand>
</feature>